<sequence>MSRQAQETREALGARLRNFRKDAGFKSGRAFAMVLGWHESKVSRIEHGKQNASEEDIRAWCAATHQDEHAADLIATLRHIDELWLEWRRQLREGVGTRQKKALPVYERTQVFRIWHPNLIWGTFQTSDYATEVFKQAIGFYEVPDDMEAAVAKRLERQRYLYEGKRVYNVLLGEQALYSNVGGPEVMRSQLDRLIALMGLARVSLGIIPRTARTGIWLGHSFSMFDDKLVLIETFSAEMTVTQPRDIELYTKAFALLRQSAVHGERAMSLIRAATNHFTR</sequence>
<evidence type="ECO:0000313" key="3">
    <source>
        <dbReference type="Proteomes" id="UP001056383"/>
    </source>
</evidence>
<dbReference type="Pfam" id="PF19054">
    <property type="entry name" value="DUF5753"/>
    <property type="match status" value="1"/>
</dbReference>
<dbReference type="Gene3D" id="1.10.260.40">
    <property type="entry name" value="lambda repressor-like DNA-binding domains"/>
    <property type="match status" value="1"/>
</dbReference>
<evidence type="ECO:0000313" key="2">
    <source>
        <dbReference type="EMBL" id="URN16626.1"/>
    </source>
</evidence>
<dbReference type="Proteomes" id="UP001056383">
    <property type="component" value="Chromosome"/>
</dbReference>
<proteinExistence type="predicted"/>
<reference evidence="2" key="1">
    <citation type="submission" date="2022-04" db="EMBL/GenBank/DDBJ databases">
        <title>Systematic whole-genome sequencing reveals an unexpected diversity among actinomycetoma pathogens and provides insights into their antibacterial susceptibilities.</title>
        <authorList>
            <person name="Watson A.K."/>
            <person name="Kepplinger B."/>
            <person name="Bakhiet S.M."/>
            <person name="Mhmoud N.A."/>
            <person name="Chapman J."/>
            <person name="Allenby N."/>
            <person name="Mickiewicz K."/>
            <person name="Goodfellow M."/>
            <person name="Fahal A.H."/>
            <person name="Errington J."/>
        </authorList>
    </citation>
    <scope>NUCLEOTIDE SEQUENCE</scope>
    <source>
        <strain evidence="2">SD 504</strain>
    </source>
</reference>
<dbReference type="InterPro" id="IPR010982">
    <property type="entry name" value="Lambda_DNA-bd_dom_sf"/>
</dbReference>
<dbReference type="CDD" id="cd00093">
    <property type="entry name" value="HTH_XRE"/>
    <property type="match status" value="1"/>
</dbReference>
<dbReference type="EMBL" id="CP095474">
    <property type="protein sequence ID" value="URN16626.1"/>
    <property type="molecule type" value="Genomic_DNA"/>
</dbReference>
<feature type="domain" description="DUF5753" evidence="1">
    <location>
        <begin position="110"/>
        <end position="272"/>
    </location>
</feature>
<evidence type="ECO:0000259" key="1">
    <source>
        <dbReference type="Pfam" id="PF19054"/>
    </source>
</evidence>
<dbReference type="SUPFAM" id="SSF47413">
    <property type="entry name" value="lambda repressor-like DNA-binding domains"/>
    <property type="match status" value="1"/>
</dbReference>
<protein>
    <submittedName>
        <fullName evidence="2">Helix-turn-helix transcriptional regulator</fullName>
    </submittedName>
</protein>
<organism evidence="2 3">
    <name type="scientific">Streptomyces sudanensis</name>
    <dbReference type="NCBI Taxonomy" id="436397"/>
    <lineage>
        <taxon>Bacteria</taxon>
        <taxon>Bacillati</taxon>
        <taxon>Actinomycetota</taxon>
        <taxon>Actinomycetes</taxon>
        <taxon>Kitasatosporales</taxon>
        <taxon>Streptomycetaceae</taxon>
        <taxon>Streptomyces</taxon>
    </lineage>
</organism>
<dbReference type="RefSeq" id="WP_029553398.1">
    <property type="nucleotide sequence ID" value="NZ_CP095474.1"/>
</dbReference>
<gene>
    <name evidence="2" type="ORF">MW084_12505</name>
</gene>
<dbReference type="InterPro" id="IPR001387">
    <property type="entry name" value="Cro/C1-type_HTH"/>
</dbReference>
<keyword evidence="3" id="KW-1185">Reference proteome</keyword>
<dbReference type="InterPro" id="IPR043917">
    <property type="entry name" value="DUF5753"/>
</dbReference>
<name>A0ABY4TCE6_9ACTN</name>
<accession>A0ABY4TCE6</accession>
<dbReference type="Pfam" id="PF13560">
    <property type="entry name" value="HTH_31"/>
    <property type="match status" value="1"/>
</dbReference>